<proteinExistence type="predicted"/>
<sequence>MIAENETDAAWIDDACEIFDDHAQNLGWARHVYSDNLRALSARVVELEAALGLGAANQGIAS</sequence>
<evidence type="ECO:0000313" key="2">
    <source>
        <dbReference type="Proteomes" id="UP000193862"/>
    </source>
</evidence>
<evidence type="ECO:0000313" key="1">
    <source>
        <dbReference type="EMBL" id="SLN36164.1"/>
    </source>
</evidence>
<dbReference type="EMBL" id="FWFS01000004">
    <property type="protein sequence ID" value="SLN36164.1"/>
    <property type="molecule type" value="Genomic_DNA"/>
</dbReference>
<accession>A0A1Y5SEH3</accession>
<dbReference type="Proteomes" id="UP000193862">
    <property type="component" value="Unassembled WGS sequence"/>
</dbReference>
<name>A0A1Y5SEH3_9RHOB</name>
<gene>
    <name evidence="1" type="ORF">AQS8620_01285</name>
</gene>
<reference evidence="1 2" key="1">
    <citation type="submission" date="2017-03" db="EMBL/GenBank/DDBJ databases">
        <authorList>
            <person name="Afonso C.L."/>
            <person name="Miller P.J."/>
            <person name="Scott M.A."/>
            <person name="Spackman E."/>
            <person name="Goraichik I."/>
            <person name="Dimitrov K.M."/>
            <person name="Suarez D.L."/>
            <person name="Swayne D.E."/>
        </authorList>
    </citation>
    <scope>NUCLEOTIDE SEQUENCE [LARGE SCALE GENOMIC DNA]</scope>
    <source>
        <strain evidence="1 2">CECT 8620</strain>
    </source>
</reference>
<protein>
    <submittedName>
        <fullName evidence="1">Uncharacterized protein</fullName>
    </submittedName>
</protein>
<keyword evidence="2" id="KW-1185">Reference proteome</keyword>
<dbReference type="AlphaFoldDB" id="A0A1Y5SEH3"/>
<organism evidence="1 2">
    <name type="scientific">Aquimixticola soesokkakensis</name>
    <dbReference type="NCBI Taxonomy" id="1519096"/>
    <lineage>
        <taxon>Bacteria</taxon>
        <taxon>Pseudomonadati</taxon>
        <taxon>Pseudomonadota</taxon>
        <taxon>Alphaproteobacteria</taxon>
        <taxon>Rhodobacterales</taxon>
        <taxon>Paracoccaceae</taxon>
        <taxon>Aquimixticola</taxon>
    </lineage>
</organism>
<dbReference type="RefSeq" id="WP_085836013.1">
    <property type="nucleotide sequence ID" value="NZ_FWFS01000004.1"/>
</dbReference>